<reference evidence="2" key="1">
    <citation type="submission" date="2022-11" db="EMBL/GenBank/DDBJ databases">
        <authorList>
            <person name="Petersen C."/>
        </authorList>
    </citation>
    <scope>NUCLEOTIDE SEQUENCE</scope>
    <source>
        <strain evidence="2">IBT 30069</strain>
    </source>
</reference>
<accession>A0A9W9G7U6</accession>
<dbReference type="EMBL" id="JAPQKH010000002">
    <property type="protein sequence ID" value="KAJ5113478.1"/>
    <property type="molecule type" value="Genomic_DNA"/>
</dbReference>
<evidence type="ECO:0000313" key="3">
    <source>
        <dbReference type="Proteomes" id="UP001149165"/>
    </source>
</evidence>
<name>A0A9W9G7U6_9EURO</name>
<organism evidence="2 3">
    <name type="scientific">Penicillium angulare</name>
    <dbReference type="NCBI Taxonomy" id="116970"/>
    <lineage>
        <taxon>Eukaryota</taxon>
        <taxon>Fungi</taxon>
        <taxon>Dikarya</taxon>
        <taxon>Ascomycota</taxon>
        <taxon>Pezizomycotina</taxon>
        <taxon>Eurotiomycetes</taxon>
        <taxon>Eurotiomycetidae</taxon>
        <taxon>Eurotiales</taxon>
        <taxon>Aspergillaceae</taxon>
        <taxon>Penicillium</taxon>
    </lineage>
</organism>
<feature type="signal peptide" evidence="1">
    <location>
        <begin position="1"/>
        <end position="18"/>
    </location>
</feature>
<evidence type="ECO:0000313" key="2">
    <source>
        <dbReference type="EMBL" id="KAJ5113478.1"/>
    </source>
</evidence>
<sequence>MNLTPILAALSITSIVAAAPIPNLATRGKILPSPNWVMEKMFPHSGIPQLVGKVDKVTGICKFFRLMRWRLGATCIKANGEHCRIGLYEFALMKGESIRWTRTRFQSLRSRFDLGPIYEEGSTGVVPIFSVDMWEF</sequence>
<proteinExistence type="predicted"/>
<dbReference type="OrthoDB" id="4364135at2759"/>
<keyword evidence="1" id="KW-0732">Signal</keyword>
<keyword evidence="3" id="KW-1185">Reference proteome</keyword>
<gene>
    <name evidence="2" type="ORF">N7456_002012</name>
</gene>
<dbReference type="Proteomes" id="UP001149165">
    <property type="component" value="Unassembled WGS sequence"/>
</dbReference>
<protein>
    <submittedName>
        <fullName evidence="2">Uncharacterized protein</fullName>
    </submittedName>
</protein>
<evidence type="ECO:0000256" key="1">
    <source>
        <dbReference type="SAM" id="SignalP"/>
    </source>
</evidence>
<feature type="chain" id="PRO_5040878455" evidence="1">
    <location>
        <begin position="19"/>
        <end position="136"/>
    </location>
</feature>
<dbReference type="AlphaFoldDB" id="A0A9W9G7U6"/>
<reference evidence="2" key="2">
    <citation type="journal article" date="2023" name="IMA Fungus">
        <title>Comparative genomic study of the Penicillium genus elucidates a diverse pangenome and 15 lateral gene transfer events.</title>
        <authorList>
            <person name="Petersen C."/>
            <person name="Sorensen T."/>
            <person name="Nielsen M.R."/>
            <person name="Sondergaard T.E."/>
            <person name="Sorensen J.L."/>
            <person name="Fitzpatrick D.A."/>
            <person name="Frisvad J.C."/>
            <person name="Nielsen K.L."/>
        </authorList>
    </citation>
    <scope>NUCLEOTIDE SEQUENCE</scope>
    <source>
        <strain evidence="2">IBT 30069</strain>
    </source>
</reference>
<comment type="caution">
    <text evidence="2">The sequence shown here is derived from an EMBL/GenBank/DDBJ whole genome shotgun (WGS) entry which is preliminary data.</text>
</comment>